<dbReference type="InterPro" id="IPR043502">
    <property type="entry name" value="DNA/RNA_pol_sf"/>
</dbReference>
<organism evidence="2">
    <name type="scientific">Nicotiana tabacum</name>
    <name type="common">Common tobacco</name>
    <dbReference type="NCBI Taxonomy" id="4097"/>
    <lineage>
        <taxon>Eukaryota</taxon>
        <taxon>Viridiplantae</taxon>
        <taxon>Streptophyta</taxon>
        <taxon>Embryophyta</taxon>
        <taxon>Tracheophyta</taxon>
        <taxon>Spermatophyta</taxon>
        <taxon>Magnoliopsida</taxon>
        <taxon>eudicotyledons</taxon>
        <taxon>Gunneridae</taxon>
        <taxon>Pentapetalae</taxon>
        <taxon>asterids</taxon>
        <taxon>lamiids</taxon>
        <taxon>Solanales</taxon>
        <taxon>Solanaceae</taxon>
        <taxon>Nicotianoideae</taxon>
        <taxon>Nicotianeae</taxon>
        <taxon>Nicotiana</taxon>
    </lineage>
</organism>
<dbReference type="PANTHER" id="PTHR11439:SF498">
    <property type="entry name" value="DNAK FAMILY PROTEIN"/>
    <property type="match status" value="1"/>
</dbReference>
<dbReference type="OrthoDB" id="128382at2759"/>
<dbReference type="AlphaFoldDB" id="A0A1S3YH41"/>
<evidence type="ECO:0000259" key="1">
    <source>
        <dbReference type="Pfam" id="PF07727"/>
    </source>
</evidence>
<name>A0A1S3YH41_TOBAC</name>
<dbReference type="InterPro" id="IPR013103">
    <property type="entry name" value="RVT_2"/>
</dbReference>
<sequence>MEGTRGFKSSLNDYSLLFKISGELVTILAIYVDDILITRNNAKEVADIKHFLNTEFIIKDLGEAHYFLGLELVRVENGFVVTQRKFALDFLTEFDCLSSRHGSSPLDPSLKLYFECGTPLYDPITYRQLIGKLKFLTNTRPDLTFVVKTLSQYMQMPCTGHYQVVALSSAEAKYRSMRRLVAKFSWVVRLLQDISIPPYLPVALHFDNCDDPK</sequence>
<dbReference type="STRING" id="4097.A0A1S3YH41"/>
<proteinExistence type="predicted"/>
<dbReference type="Pfam" id="PF07727">
    <property type="entry name" value="RVT_2"/>
    <property type="match status" value="1"/>
</dbReference>
<feature type="non-terminal residue" evidence="2">
    <location>
        <position position="213"/>
    </location>
</feature>
<evidence type="ECO:0000313" key="2">
    <source>
        <dbReference type="RefSeq" id="XP_016451262.1"/>
    </source>
</evidence>
<protein>
    <submittedName>
        <fullName evidence="2">Uncharacterized mitochondrial protein AtMg00810-like</fullName>
    </submittedName>
</protein>
<reference evidence="2" key="1">
    <citation type="submission" date="2025-08" db="UniProtKB">
        <authorList>
            <consortium name="RefSeq"/>
        </authorList>
    </citation>
    <scope>IDENTIFICATION</scope>
</reference>
<feature type="domain" description="Reverse transcriptase Ty1/copia-type" evidence="1">
    <location>
        <begin position="6"/>
        <end position="97"/>
    </location>
</feature>
<dbReference type="PANTHER" id="PTHR11439">
    <property type="entry name" value="GAG-POL-RELATED RETROTRANSPOSON"/>
    <property type="match status" value="1"/>
</dbReference>
<dbReference type="PaxDb" id="4097-A0A1S3YH41"/>
<dbReference type="SUPFAM" id="SSF56672">
    <property type="entry name" value="DNA/RNA polymerases"/>
    <property type="match status" value="1"/>
</dbReference>
<gene>
    <name evidence="2" type="primary">LOC107775969</name>
</gene>
<dbReference type="KEGG" id="nta:107775969"/>
<accession>A0A1S3YH41</accession>
<dbReference type="RefSeq" id="XP_016451262.1">
    <property type="nucleotide sequence ID" value="XM_016595776.1"/>
</dbReference>